<dbReference type="AlphaFoldDB" id="A0A7H0EUK6"/>
<gene>
    <name evidence="1" type="ORF">IAP99_21690</name>
</gene>
<organism evidence="1 2">
    <name type="scientific">Klebsiella variicola</name>
    <dbReference type="NCBI Taxonomy" id="244366"/>
    <lineage>
        <taxon>Bacteria</taxon>
        <taxon>Pseudomonadati</taxon>
        <taxon>Pseudomonadota</taxon>
        <taxon>Gammaproteobacteria</taxon>
        <taxon>Enterobacterales</taxon>
        <taxon>Enterobacteriaceae</taxon>
        <taxon>Klebsiella/Raoultella group</taxon>
        <taxon>Klebsiella</taxon>
        <taxon>Klebsiella pneumoniae complex</taxon>
    </lineage>
</organism>
<sequence length="48" mass="5386">MPNAAASPHTENIFPGRQHLLLREVKGINRVSANKNESLLTFMQNNIL</sequence>
<evidence type="ECO:0000313" key="1">
    <source>
        <dbReference type="EMBL" id="QNP27472.1"/>
    </source>
</evidence>
<proteinExistence type="predicted"/>
<reference evidence="1 2" key="1">
    <citation type="submission" date="2020-08" db="EMBL/GenBank/DDBJ databases">
        <title>Complete genome sequence of Klebsiella pneumoniae KP2757.</title>
        <authorList>
            <person name="Zhang X."/>
        </authorList>
    </citation>
    <scope>NUCLEOTIDE SEQUENCE [LARGE SCALE GENOMIC DNA]</scope>
    <source>
        <strain evidence="1 2">KP2757</strain>
    </source>
</reference>
<dbReference type="EMBL" id="CP060807">
    <property type="protein sequence ID" value="QNP27472.1"/>
    <property type="molecule type" value="Genomic_DNA"/>
</dbReference>
<protein>
    <submittedName>
        <fullName evidence="1">Uncharacterized protein</fullName>
    </submittedName>
</protein>
<accession>A0A7H0EUK6</accession>
<evidence type="ECO:0000313" key="2">
    <source>
        <dbReference type="Proteomes" id="UP000516181"/>
    </source>
</evidence>
<dbReference type="Proteomes" id="UP000516181">
    <property type="component" value="Chromosome"/>
</dbReference>
<name>A0A7H0EUK6_KLEVA</name>